<feature type="domain" description="Zn(2)-C6 fungal-type" evidence="8">
    <location>
        <begin position="24"/>
        <end position="53"/>
    </location>
</feature>
<dbReference type="Pfam" id="PF04082">
    <property type="entry name" value="Fungal_trans"/>
    <property type="match status" value="1"/>
</dbReference>
<dbReference type="CDD" id="cd12148">
    <property type="entry name" value="fungal_TF_MHR"/>
    <property type="match status" value="1"/>
</dbReference>
<evidence type="ECO:0000313" key="9">
    <source>
        <dbReference type="EMBL" id="RLL98388.1"/>
    </source>
</evidence>
<name>A0A397HUI3_9EURO</name>
<dbReference type="Proteomes" id="UP000215289">
    <property type="component" value="Unassembled WGS sequence"/>
</dbReference>
<accession>A0A397HUI3</accession>
<dbReference type="PANTHER" id="PTHR31001:SF50">
    <property type="entry name" value="ZN(II)2CYS6 TRANSCRIPTION FACTOR (EUROFUNG)"/>
    <property type="match status" value="1"/>
</dbReference>
<feature type="region of interest" description="Disordered" evidence="7">
    <location>
        <begin position="67"/>
        <end position="108"/>
    </location>
</feature>
<dbReference type="Gene3D" id="4.10.240.10">
    <property type="entry name" value="Zn(2)-C6 fungal-type DNA-binding domain"/>
    <property type="match status" value="1"/>
</dbReference>
<dbReference type="GO" id="GO:0008270">
    <property type="term" value="F:zinc ion binding"/>
    <property type="evidence" value="ECO:0007669"/>
    <property type="project" value="InterPro"/>
</dbReference>
<dbReference type="GO" id="GO:0000981">
    <property type="term" value="F:DNA-binding transcription factor activity, RNA polymerase II-specific"/>
    <property type="evidence" value="ECO:0007669"/>
    <property type="project" value="InterPro"/>
</dbReference>
<comment type="caution">
    <text evidence="9">The sequence shown here is derived from an EMBL/GenBank/DDBJ whole genome shotgun (WGS) entry which is preliminary data.</text>
</comment>
<evidence type="ECO:0000256" key="7">
    <source>
        <dbReference type="SAM" id="MobiDB-lite"/>
    </source>
</evidence>
<dbReference type="InterPro" id="IPR001138">
    <property type="entry name" value="Zn2Cys6_DnaBD"/>
</dbReference>
<comment type="subcellular location">
    <subcellularLocation>
        <location evidence="1">Nucleus</location>
    </subcellularLocation>
</comment>
<feature type="region of interest" description="Disordered" evidence="7">
    <location>
        <begin position="1"/>
        <end position="23"/>
    </location>
</feature>
<sequence length="715" mass="80958">MKRKSAPNLSDTGAKRAPRQDPVSCESCRRKKLKCNRQRPCSSCVTRRLACSYGISLERIEPTVEVENASQTHTVPSSQGIRGQPRETGAVTASSITNPRPTRTSKESLKTADWLENIVMAGRVSTSVSRHLQEEASLSEAAHDLSRDNGDSRLGAVAPDFFRHRLASRENPMTVDLVSYLPEMSKTMGLFRYYCQFIDYLYHVIIPSRVEDQINRIYHCIDKGLPVNLAQLALLFSILASSVYFQYSNGLSTFAERCSREFTFLAGAALIRSNYIACPTVEGLQASVIVMHYLPNPNFHSSVYSLFLHGTIISQAKNLMLHCIDSSRSQEERAANGFDATELELKRRLWWDIASFDWLLGFLSGPQEWTYLINPQLMNVREPLNIDDEGIQDRAVATSSPMSEPTQMSYTLQRLNLAAVCREIVDMTAYEHMHGIDVGYDKILELDRKLHQAYNNLPEFYRLDSVSRRRFADLYRSRPTIAWQRCLLQLAYHSRFCRLHRLYFIRGAREPAYSYSHVICLQSARKVLEIKRIMDEEEPRFMPPTSAVWSVMHHVFMGAVILLMDVCFNWDDLLADKRKQEVLDACRMLSKAQRTSSLVSQGIQAMMDVLQKHWKSGKHSSADGQASNLPSSPALGATAVAEPAQTIPYQDSANTIDIKDSSTDPSFMLGQNESQERPLEDIWTEMLDSGGDLNFAIPDWTDLLTELTNATLRCS</sequence>
<dbReference type="STRING" id="1245748.A0A397HUI3"/>
<evidence type="ECO:0000256" key="2">
    <source>
        <dbReference type="ARBA" id="ARBA00022723"/>
    </source>
</evidence>
<dbReference type="AlphaFoldDB" id="A0A397HUI3"/>
<organism evidence="9 10">
    <name type="scientific">Aspergillus turcosus</name>
    <dbReference type="NCBI Taxonomy" id="1245748"/>
    <lineage>
        <taxon>Eukaryota</taxon>
        <taxon>Fungi</taxon>
        <taxon>Dikarya</taxon>
        <taxon>Ascomycota</taxon>
        <taxon>Pezizomycotina</taxon>
        <taxon>Eurotiomycetes</taxon>
        <taxon>Eurotiomycetidae</taxon>
        <taxon>Eurotiales</taxon>
        <taxon>Aspergillaceae</taxon>
        <taxon>Aspergillus</taxon>
        <taxon>Aspergillus subgen. Fumigati</taxon>
    </lineage>
</organism>
<keyword evidence="4" id="KW-0238">DNA-binding</keyword>
<keyword evidence="6" id="KW-0539">Nucleus</keyword>
<dbReference type="GO" id="GO:0006351">
    <property type="term" value="P:DNA-templated transcription"/>
    <property type="evidence" value="ECO:0007669"/>
    <property type="project" value="InterPro"/>
</dbReference>
<dbReference type="PROSITE" id="PS00463">
    <property type="entry name" value="ZN2_CY6_FUNGAL_1"/>
    <property type="match status" value="1"/>
</dbReference>
<dbReference type="SUPFAM" id="SSF57701">
    <property type="entry name" value="Zn2/Cys6 DNA-binding domain"/>
    <property type="match status" value="1"/>
</dbReference>
<proteinExistence type="predicted"/>
<reference evidence="9 10" key="1">
    <citation type="submission" date="2018-08" db="EMBL/GenBank/DDBJ databases">
        <title>Draft genome sequences of two Aspergillus turcosus clinical strains isolated from bronchoalveolar lavage fluid: one azole-susceptible and the other azole-resistant.</title>
        <authorList>
            <person name="Parent-Michaud M."/>
            <person name="Dufresne P.J."/>
            <person name="Fournier E."/>
            <person name="Martineau C."/>
            <person name="Moreira S."/>
            <person name="Perkins V."/>
            <person name="De Repentigny L."/>
            <person name="Dufresne S.F."/>
        </authorList>
    </citation>
    <scope>NUCLEOTIDE SEQUENCE [LARGE SCALE GENOMIC DNA]</scope>
    <source>
        <strain evidence="9">HMR AF 1038</strain>
    </source>
</reference>
<keyword evidence="2" id="KW-0479">Metal-binding</keyword>
<dbReference type="OrthoDB" id="3014581at2759"/>
<evidence type="ECO:0000256" key="5">
    <source>
        <dbReference type="ARBA" id="ARBA00023163"/>
    </source>
</evidence>
<dbReference type="GO" id="GO:0005634">
    <property type="term" value="C:nucleus"/>
    <property type="evidence" value="ECO:0007669"/>
    <property type="project" value="UniProtKB-SubCell"/>
</dbReference>
<dbReference type="Pfam" id="PF00172">
    <property type="entry name" value="Zn_clus"/>
    <property type="match status" value="1"/>
</dbReference>
<evidence type="ECO:0000313" key="10">
    <source>
        <dbReference type="Proteomes" id="UP000215289"/>
    </source>
</evidence>
<evidence type="ECO:0000256" key="4">
    <source>
        <dbReference type="ARBA" id="ARBA00023125"/>
    </source>
</evidence>
<dbReference type="GO" id="GO:0003677">
    <property type="term" value="F:DNA binding"/>
    <property type="evidence" value="ECO:0007669"/>
    <property type="project" value="UniProtKB-KW"/>
</dbReference>
<protein>
    <recommendedName>
        <fullName evidence="8">Zn(2)-C6 fungal-type domain-containing protein</fullName>
    </recommendedName>
</protein>
<feature type="compositionally biased region" description="Polar residues" evidence="7">
    <location>
        <begin position="68"/>
        <end position="81"/>
    </location>
</feature>
<feature type="compositionally biased region" description="Polar residues" evidence="7">
    <location>
        <begin position="91"/>
        <end position="102"/>
    </location>
</feature>
<keyword evidence="10" id="KW-1185">Reference proteome</keyword>
<evidence type="ECO:0000256" key="3">
    <source>
        <dbReference type="ARBA" id="ARBA00023015"/>
    </source>
</evidence>
<evidence type="ECO:0000256" key="1">
    <source>
        <dbReference type="ARBA" id="ARBA00004123"/>
    </source>
</evidence>
<evidence type="ECO:0000256" key="6">
    <source>
        <dbReference type="ARBA" id="ARBA00023242"/>
    </source>
</evidence>
<evidence type="ECO:0000259" key="8">
    <source>
        <dbReference type="PROSITE" id="PS50048"/>
    </source>
</evidence>
<dbReference type="PANTHER" id="PTHR31001">
    <property type="entry name" value="UNCHARACTERIZED TRANSCRIPTIONAL REGULATORY PROTEIN"/>
    <property type="match status" value="1"/>
</dbReference>
<dbReference type="CDD" id="cd00067">
    <property type="entry name" value="GAL4"/>
    <property type="match status" value="1"/>
</dbReference>
<dbReference type="InterPro" id="IPR007219">
    <property type="entry name" value="XnlR_reg_dom"/>
</dbReference>
<keyword evidence="3" id="KW-0805">Transcription regulation</keyword>
<dbReference type="EMBL" id="NIDN02000053">
    <property type="protein sequence ID" value="RLL98388.1"/>
    <property type="molecule type" value="Genomic_DNA"/>
</dbReference>
<dbReference type="InterPro" id="IPR036864">
    <property type="entry name" value="Zn2-C6_fun-type_DNA-bd_sf"/>
</dbReference>
<dbReference type="SMART" id="SM00066">
    <property type="entry name" value="GAL4"/>
    <property type="match status" value="1"/>
</dbReference>
<gene>
    <name evidence="9" type="ORF">CFD26_103070</name>
</gene>
<dbReference type="InterPro" id="IPR050613">
    <property type="entry name" value="Sec_Metabolite_Reg"/>
</dbReference>
<keyword evidence="5" id="KW-0804">Transcription</keyword>
<dbReference type="PROSITE" id="PS50048">
    <property type="entry name" value="ZN2_CY6_FUNGAL_2"/>
    <property type="match status" value="1"/>
</dbReference>